<feature type="transmembrane region" description="Helical" evidence="7">
    <location>
        <begin position="472"/>
        <end position="492"/>
    </location>
</feature>
<evidence type="ECO:0000256" key="2">
    <source>
        <dbReference type="ARBA" id="ARBA00022741"/>
    </source>
</evidence>
<dbReference type="InterPro" id="IPR013126">
    <property type="entry name" value="Hsp_70_fam"/>
</dbReference>
<evidence type="ECO:0000256" key="3">
    <source>
        <dbReference type="ARBA" id="ARBA00022840"/>
    </source>
</evidence>
<dbReference type="PROSITE" id="PS01036">
    <property type="entry name" value="HSP70_3"/>
    <property type="match status" value="1"/>
</dbReference>
<dbReference type="EMBL" id="JBHSIU010000116">
    <property type="protein sequence ID" value="MFC5007181.1"/>
    <property type="molecule type" value="Genomic_DNA"/>
</dbReference>
<evidence type="ECO:0000256" key="1">
    <source>
        <dbReference type="ARBA" id="ARBA00007381"/>
    </source>
</evidence>
<keyword evidence="3" id="KW-0067">ATP-binding</keyword>
<dbReference type="RefSeq" id="WP_380127829.1">
    <property type="nucleotide sequence ID" value="NZ_JBHSIU010000116.1"/>
</dbReference>
<proteinExistence type="inferred from homology"/>
<dbReference type="Proteomes" id="UP001595912">
    <property type="component" value="Unassembled WGS sequence"/>
</dbReference>
<name>A0ABV9WEM8_9ACTN</name>
<dbReference type="Gene3D" id="3.90.640.10">
    <property type="entry name" value="Actin, Chain A, domain 4"/>
    <property type="match status" value="1"/>
</dbReference>
<comment type="caution">
    <text evidence="8">The sequence shown here is derived from an EMBL/GenBank/DDBJ whole genome shotgun (WGS) entry which is preliminary data.</text>
</comment>
<reference evidence="9" key="1">
    <citation type="journal article" date="2019" name="Int. J. Syst. Evol. Microbiol.">
        <title>The Global Catalogue of Microorganisms (GCM) 10K type strain sequencing project: providing services to taxonomists for standard genome sequencing and annotation.</title>
        <authorList>
            <consortium name="The Broad Institute Genomics Platform"/>
            <consortium name="The Broad Institute Genome Sequencing Center for Infectious Disease"/>
            <person name="Wu L."/>
            <person name="Ma J."/>
        </authorList>
    </citation>
    <scope>NUCLEOTIDE SEQUENCE [LARGE SCALE GENOMIC DNA]</scope>
    <source>
        <strain evidence="9">CGMCC 4.7152</strain>
    </source>
</reference>
<keyword evidence="4" id="KW-0346">Stress response</keyword>
<protein>
    <submittedName>
        <fullName evidence="8">Hsp70 family protein</fullName>
    </submittedName>
</protein>
<keyword evidence="9" id="KW-1185">Reference proteome</keyword>
<accession>A0ABV9WEM8</accession>
<comment type="similarity">
    <text evidence="1">Belongs to the heat shock protein 70 family.</text>
</comment>
<sequence length="682" mass="70666">MAFALGVDFGTSHTVATVVFPGGRSETLLFDSSPLLASGVYADNGRLLVGRDGERAARMNPAPYEPNPKRRIDDGVLLLGSAEVPVVEAVGAVLDRVHQEARRVLGASPSTVVLTHPAAWAQPRQSLLAAAALSAGLGEVILIAEPVAAAGYFTTVLGHEVPAGHAVVVYDLGAGTFDISVVRRGADGGWDVVAAAGLDDVGGLDFDEAIVTRVGTLVGDTEQWRRMAAPSTTADYRARRQLWEDARTVKEQLTRGSSAGMPVPLLERDIHVTREEFEALARPHLDRTVALTTATLFTSGVTADRLAGVFLVGGSSRIPMVATLIHRALGVAPVVIEQPELVVAHGSVHGLTASESSPPDVLPGAARQAFVPAAGHAPQPGRAATASTAADRFTPAPALATVSPALAGTDQGAPGTQSSGTAASGMAGEPSAATHPVPETAAPVAPGRSRSMSPGRLARVLRTFGASRSGQAVGLLVLGLVLLGVASGSAYWSGFSGVALAVAAAGGVLSLLGVRSVAIRLRDRMPRRRWLVVSSAVAAVVATALTAATVNRAYATQVDECLTGNWTATAEDIGAWESSGVKLSIRGENGTYGDGSELSYRATDSDVSDMTKNPYQTFRFRAYDGKFFFLQADGVGMFAAGYCTSWTLFSDGNCGASYTCDTTTLVWTGADSTGYQATFRRT</sequence>
<feature type="transmembrane region" description="Helical" evidence="7">
    <location>
        <begin position="498"/>
        <end position="518"/>
    </location>
</feature>
<evidence type="ECO:0000313" key="8">
    <source>
        <dbReference type="EMBL" id="MFC5007181.1"/>
    </source>
</evidence>
<dbReference type="PANTHER" id="PTHR42749">
    <property type="entry name" value="CELL SHAPE-DETERMINING PROTEIN MREB"/>
    <property type="match status" value="1"/>
</dbReference>
<feature type="transmembrane region" description="Helical" evidence="7">
    <location>
        <begin position="530"/>
        <end position="550"/>
    </location>
</feature>
<dbReference type="InterPro" id="IPR018181">
    <property type="entry name" value="Heat_shock_70_CS"/>
</dbReference>
<dbReference type="InterPro" id="IPR043129">
    <property type="entry name" value="ATPase_NBD"/>
</dbReference>
<feature type="region of interest" description="Disordered" evidence="6">
    <location>
        <begin position="406"/>
        <end position="452"/>
    </location>
</feature>
<dbReference type="Pfam" id="PF00012">
    <property type="entry name" value="HSP70"/>
    <property type="match status" value="1"/>
</dbReference>
<gene>
    <name evidence="8" type="ORF">ACFPIJ_56420</name>
</gene>
<keyword evidence="7" id="KW-1133">Transmembrane helix</keyword>
<evidence type="ECO:0000256" key="7">
    <source>
        <dbReference type="SAM" id="Phobius"/>
    </source>
</evidence>
<evidence type="ECO:0000256" key="5">
    <source>
        <dbReference type="ARBA" id="ARBA00023186"/>
    </source>
</evidence>
<organism evidence="8 9">
    <name type="scientific">Dactylosporangium cerinum</name>
    <dbReference type="NCBI Taxonomy" id="1434730"/>
    <lineage>
        <taxon>Bacteria</taxon>
        <taxon>Bacillati</taxon>
        <taxon>Actinomycetota</taxon>
        <taxon>Actinomycetes</taxon>
        <taxon>Micromonosporales</taxon>
        <taxon>Micromonosporaceae</taxon>
        <taxon>Dactylosporangium</taxon>
    </lineage>
</organism>
<evidence type="ECO:0000313" key="9">
    <source>
        <dbReference type="Proteomes" id="UP001595912"/>
    </source>
</evidence>
<dbReference type="Gene3D" id="3.30.420.40">
    <property type="match status" value="2"/>
</dbReference>
<keyword evidence="2" id="KW-0547">Nucleotide-binding</keyword>
<keyword evidence="5" id="KW-0143">Chaperone</keyword>
<keyword evidence="7" id="KW-0472">Membrane</keyword>
<dbReference type="PRINTS" id="PR00301">
    <property type="entry name" value="HEATSHOCK70"/>
</dbReference>
<evidence type="ECO:0000256" key="6">
    <source>
        <dbReference type="SAM" id="MobiDB-lite"/>
    </source>
</evidence>
<dbReference type="PANTHER" id="PTHR42749:SF1">
    <property type="entry name" value="CELL SHAPE-DETERMINING PROTEIN MREB"/>
    <property type="match status" value="1"/>
</dbReference>
<dbReference type="SUPFAM" id="SSF53067">
    <property type="entry name" value="Actin-like ATPase domain"/>
    <property type="match status" value="2"/>
</dbReference>
<keyword evidence="7" id="KW-0812">Transmembrane</keyword>
<evidence type="ECO:0000256" key="4">
    <source>
        <dbReference type="ARBA" id="ARBA00023016"/>
    </source>
</evidence>